<dbReference type="Pfam" id="PF13177">
    <property type="entry name" value="DNA_pol3_delta2"/>
    <property type="match status" value="1"/>
</dbReference>
<evidence type="ECO:0000256" key="2">
    <source>
        <dbReference type="ARBA" id="ARBA00022932"/>
    </source>
</evidence>
<evidence type="ECO:0000256" key="1">
    <source>
        <dbReference type="ARBA" id="ARBA00012417"/>
    </source>
</evidence>
<dbReference type="PANTHER" id="PTHR11669">
    <property type="entry name" value="REPLICATION FACTOR C / DNA POLYMERASE III GAMMA-TAU SUBUNIT"/>
    <property type="match status" value="1"/>
</dbReference>
<dbReference type="GO" id="GO:0003887">
    <property type="term" value="F:DNA-directed DNA polymerase activity"/>
    <property type="evidence" value="ECO:0007669"/>
    <property type="project" value="UniProtKB-EC"/>
</dbReference>
<comment type="catalytic activity">
    <reaction evidence="3">
        <text>DNA(n) + a 2'-deoxyribonucleoside 5'-triphosphate = DNA(n+1) + diphosphate</text>
        <dbReference type="Rhea" id="RHEA:22508"/>
        <dbReference type="Rhea" id="RHEA-COMP:17339"/>
        <dbReference type="Rhea" id="RHEA-COMP:17340"/>
        <dbReference type="ChEBI" id="CHEBI:33019"/>
        <dbReference type="ChEBI" id="CHEBI:61560"/>
        <dbReference type="ChEBI" id="CHEBI:173112"/>
        <dbReference type="EC" id="2.7.7.7"/>
    </reaction>
</comment>
<evidence type="ECO:0000256" key="3">
    <source>
        <dbReference type="ARBA" id="ARBA00049244"/>
    </source>
</evidence>
<dbReference type="Gene3D" id="3.40.50.300">
    <property type="entry name" value="P-loop containing nucleotide triphosphate hydrolases"/>
    <property type="match status" value="1"/>
</dbReference>
<keyword evidence="5" id="KW-1185">Reference proteome</keyword>
<name>A0ABV3S7Z6_9GAMM</name>
<evidence type="ECO:0000313" key="5">
    <source>
        <dbReference type="Proteomes" id="UP001556653"/>
    </source>
</evidence>
<dbReference type="InterPro" id="IPR027417">
    <property type="entry name" value="P-loop_NTPase"/>
</dbReference>
<dbReference type="InterPro" id="IPR004622">
    <property type="entry name" value="DNA_pol_HolB"/>
</dbReference>
<gene>
    <name evidence="4" type="primary">holB</name>
    <name evidence="4" type="ORF">V6X64_04440</name>
</gene>
<comment type="caution">
    <text evidence="4">The sequence shown here is derived from an EMBL/GenBank/DDBJ whole genome shotgun (WGS) entry which is preliminary data.</text>
</comment>
<proteinExistence type="predicted"/>
<dbReference type="InterPro" id="IPR050238">
    <property type="entry name" value="DNA_Rep/Repair_Clamp_Loader"/>
</dbReference>
<dbReference type="SUPFAM" id="SSF52540">
    <property type="entry name" value="P-loop containing nucleoside triphosphate hydrolases"/>
    <property type="match status" value="1"/>
</dbReference>
<keyword evidence="2" id="KW-0239">DNA-directed DNA polymerase</keyword>
<dbReference type="EMBL" id="JBAKFJ010000001">
    <property type="protein sequence ID" value="MEX0386248.1"/>
    <property type="molecule type" value="Genomic_DNA"/>
</dbReference>
<protein>
    <recommendedName>
        <fullName evidence="1">DNA-directed DNA polymerase</fullName>
        <ecNumber evidence="1">2.7.7.7</ecNumber>
    </recommendedName>
</protein>
<keyword evidence="4" id="KW-0808">Transferase</keyword>
<sequence>MDDVREVEAPLPWQAEAWRRFLSAVESGRLAHAILLGGAAGTGKRQLALAMMARLLCEAPGADAACGTCRGCRLRIAGSHPDQMLIEPEADGSGILKIESARALTEFSHRTSQYDGYRVALVMPAEAMNRNTANALLKTLEEPPTGMVIILVSHEPGRLSATIRSRCQHYRLGTPAPAPAIEWLRAQGVAEAGQMLELAGGSPLTALVLAGETGTQRLDSLVTAIDDVVSGRRGVVEAAAEWQAVGALETTRLMQRLSVQLMRAQADPASGVVGLAKAPALRARLDLKRISRISDRLLALHAAAGQSLSRELSMEALFLVWSEG</sequence>
<accession>A0ABV3S7Z6</accession>
<dbReference type="EC" id="2.7.7.7" evidence="1"/>
<evidence type="ECO:0000313" key="4">
    <source>
        <dbReference type="EMBL" id="MEX0386248.1"/>
    </source>
</evidence>
<dbReference type="RefSeq" id="WP_367966724.1">
    <property type="nucleotide sequence ID" value="NZ_JBAKFJ010000001.1"/>
</dbReference>
<dbReference type="Proteomes" id="UP001556653">
    <property type="component" value="Unassembled WGS sequence"/>
</dbReference>
<dbReference type="PANTHER" id="PTHR11669:SF8">
    <property type="entry name" value="DNA POLYMERASE III SUBUNIT DELTA"/>
    <property type="match status" value="1"/>
</dbReference>
<keyword evidence="4" id="KW-0548">Nucleotidyltransferase</keyword>
<reference evidence="4 5" key="1">
    <citation type="submission" date="2024-02" db="EMBL/GenBank/DDBJ databases">
        <title>New especies of Spiribacter isolated from saline water.</title>
        <authorList>
            <person name="Leon M.J."/>
            <person name="De La Haba R."/>
            <person name="Sanchez-Porro C."/>
            <person name="Ventosa A."/>
        </authorList>
    </citation>
    <scope>NUCLEOTIDE SEQUENCE [LARGE SCALE GENOMIC DNA]</scope>
    <source>
        <strain evidence="5">ag22IC4-227</strain>
    </source>
</reference>
<organism evidence="4 5">
    <name type="scientific">Spiribacter onubensis</name>
    <dbReference type="NCBI Taxonomy" id="3122420"/>
    <lineage>
        <taxon>Bacteria</taxon>
        <taxon>Pseudomonadati</taxon>
        <taxon>Pseudomonadota</taxon>
        <taxon>Gammaproteobacteria</taxon>
        <taxon>Chromatiales</taxon>
        <taxon>Ectothiorhodospiraceae</taxon>
        <taxon>Spiribacter</taxon>
    </lineage>
</organism>
<dbReference type="NCBIfam" id="TIGR00678">
    <property type="entry name" value="holB"/>
    <property type="match status" value="1"/>
</dbReference>